<feature type="region of interest" description="Disordered" evidence="1">
    <location>
        <begin position="1"/>
        <end position="79"/>
    </location>
</feature>
<dbReference type="EMBL" id="AY147025">
    <property type="protein sequence ID" value="AAN85175.1"/>
    <property type="molecule type" value="Genomic_DNA"/>
</dbReference>
<sequence length="440" mass="47817">MRIHSAGHSLPAPGPSVETTEKAVQSSSAQNPASCSSQTERPEAGSTQVRPNYPYSSVKTRLPPVSSTGQAISDTPSSLPGYLLLRRLDRRPLDEDSIKALVPADEALREARRALPFGRGNIDVDAQRTHLQSGARAVAAKRLRKDAERAGHEPMPENDEMNWHVLVAMSGQVFGAGNCGEHARIASFAYGALAQESGRSPREKIHLAEQPGKDHVWAETDNSSAGSSPIVMDPWSNGAAILAEDSRFAKDRSAVERTYSFTLAMAAEAGKVARETAENVLTHTTSRLQKRLADQLPNVSPLEGGRYQPEKSVLDEAFARRVSDKLNSDDPRRALQMEIEAVGVAMSLGAEGVKTVARQAPKVVRQARSVASSKEGLKKPFLQKSKPVNIGAPARFLSKKMGFFRGYLKACLHEDNVSIRTLSNKKLIALPMINFQENRS</sequence>
<feature type="compositionally biased region" description="Low complexity" evidence="1">
    <location>
        <begin position="25"/>
        <end position="38"/>
    </location>
</feature>
<organism evidence="2">
    <name type="scientific">Pseudomonas savastanoi pv. phaseolicola</name>
    <name type="common">Pseudomonas syringae pv. phaseolicola</name>
    <dbReference type="NCBI Taxonomy" id="319"/>
    <lineage>
        <taxon>Bacteria</taxon>
        <taxon>Pseudomonadati</taxon>
        <taxon>Pseudomonadota</taxon>
        <taxon>Gammaproteobacteria</taxon>
        <taxon>Pseudomonadales</taxon>
        <taxon>Pseudomonadaceae</taxon>
        <taxon>Pseudomonas</taxon>
    </lineage>
</organism>
<dbReference type="AlphaFoldDB" id="Q7X1R8"/>
<feature type="compositionally biased region" description="Polar residues" evidence="1">
    <location>
        <begin position="45"/>
        <end position="75"/>
    </location>
</feature>
<name>Q7X1R8_PSESH</name>
<accession>Q7X1R8</accession>
<feature type="compositionally biased region" description="Basic and acidic residues" evidence="1">
    <location>
        <begin position="145"/>
        <end position="155"/>
    </location>
</feature>
<evidence type="ECO:0000313" key="2">
    <source>
        <dbReference type="EMBL" id="AAN85175.1"/>
    </source>
</evidence>
<dbReference type="PATRIC" id="fig|319.15.peg.4455"/>
<protein>
    <submittedName>
        <fullName evidence="2">AvrPphE8</fullName>
    </submittedName>
</protein>
<proteinExistence type="predicted"/>
<feature type="region of interest" description="Disordered" evidence="1">
    <location>
        <begin position="133"/>
        <end position="157"/>
    </location>
</feature>
<evidence type="ECO:0000256" key="1">
    <source>
        <dbReference type="SAM" id="MobiDB-lite"/>
    </source>
</evidence>
<reference evidence="2" key="1">
    <citation type="journal article" date="2003" name="Mol. Plant Microbe Interact.">
        <title>Novel exchangeable effector loci associated with the Pseudomonas syringae hrp pathogenicity island: evidence for integron-like assembly from transposed gene cassettes.</title>
        <authorList>
            <person name="Charity J.C."/>
            <person name="Pak K."/>
            <person name="Delwiche C.F."/>
            <person name="Hutcheson S.W."/>
        </authorList>
    </citation>
    <scope>NUCLEOTIDE SEQUENCE</scope>
    <source>
        <strain evidence="2">BK378</strain>
    </source>
</reference>